<dbReference type="PANTHER" id="PTHR23427">
    <property type="entry name" value="SURFEIT LOCUS PROTEIN"/>
    <property type="match status" value="1"/>
</dbReference>
<sequence>MIWKRLPKTLPFFKARFQSPIFRSIGTIEATSVAPKKNNFIVGLLTAVPIICFGLGTWQVKRREWKVGIIDTLTDKLKQNPVPLPSNLQENDIQDKEWTKLALKGTFCNDQEMLVGPRTKDGSPGFHVVTPFVLEDGRRILVNRGWISRSLGDPSLRDSTSVPTNTVQIEGLLRKHTEKPKLMMNNDPSTGSFFFLDVHEFAGLKNTLPILVTQLGPELSRFEEATMIQKGIPLGHPPRVEIFNRHTEYIITWYSLSLLSAIMLYVYFRRGSGTVSLTSAYERSRVRL</sequence>
<organism evidence="6 7">
    <name type="scientific">Schizosaccharomyces osmophilus</name>
    <dbReference type="NCBI Taxonomy" id="2545709"/>
    <lineage>
        <taxon>Eukaryota</taxon>
        <taxon>Fungi</taxon>
        <taxon>Dikarya</taxon>
        <taxon>Ascomycota</taxon>
        <taxon>Taphrinomycotina</taxon>
        <taxon>Schizosaccharomycetes</taxon>
        <taxon>Schizosaccharomycetales</taxon>
        <taxon>Schizosaccharomycetaceae</taxon>
        <taxon>Schizosaccharomyces</taxon>
    </lineage>
</organism>
<reference evidence="6 7" key="1">
    <citation type="journal article" date="2023" name="G3 (Bethesda)">
        <title>A high-quality reference genome for the fission yeast Schizosaccharomyces osmophilus.</title>
        <authorList>
            <person name="Jia G.S."/>
            <person name="Zhang W.C."/>
            <person name="Liang Y."/>
            <person name="Liu X.H."/>
            <person name="Rhind N."/>
            <person name="Pidoux A."/>
            <person name="Brysch-Herzberg M."/>
            <person name="Du L.L."/>
        </authorList>
    </citation>
    <scope>NUCLEOTIDE SEQUENCE [LARGE SCALE GENOMIC DNA]</scope>
    <source>
        <strain evidence="6 7">CBS 15793</strain>
    </source>
</reference>
<keyword evidence="5" id="KW-0999">Mitochondrion inner membrane</keyword>
<keyword evidence="5" id="KW-0496">Mitochondrion</keyword>
<dbReference type="PANTHER" id="PTHR23427:SF2">
    <property type="entry name" value="SURFEIT LOCUS PROTEIN 1"/>
    <property type="match status" value="1"/>
</dbReference>
<dbReference type="GeneID" id="80874380"/>
<protein>
    <recommendedName>
        <fullName evidence="5">SURF1-like protein</fullName>
    </recommendedName>
</protein>
<comment type="similarity">
    <text evidence="5">Belongs to the SURF1 family.</text>
</comment>
<dbReference type="PROSITE" id="PS50895">
    <property type="entry name" value="SURF1"/>
    <property type="match status" value="1"/>
</dbReference>
<dbReference type="Proteomes" id="UP001212411">
    <property type="component" value="Chromosome 1"/>
</dbReference>
<comment type="subcellular location">
    <subcellularLocation>
        <location evidence="1">Membrane</location>
    </subcellularLocation>
    <subcellularLocation>
        <location evidence="5">Mitochondrion inner membrane</location>
        <topology evidence="5">Multi-pass membrane protein</topology>
    </subcellularLocation>
</comment>
<evidence type="ECO:0000313" key="6">
    <source>
        <dbReference type="EMBL" id="WBW70965.1"/>
    </source>
</evidence>
<keyword evidence="3 5" id="KW-1133">Transmembrane helix</keyword>
<gene>
    <name evidence="6" type="primary">shy1</name>
    <name evidence="6" type="ORF">SOMG_00898</name>
</gene>
<evidence type="ECO:0000256" key="4">
    <source>
        <dbReference type="ARBA" id="ARBA00023136"/>
    </source>
</evidence>
<accession>A0AAE9W6N7</accession>
<comment type="function">
    <text evidence="5">Probably involved in the biogenesis of the COX complex.</text>
</comment>
<feature type="transmembrane region" description="Helical" evidence="5">
    <location>
        <begin position="249"/>
        <end position="268"/>
    </location>
</feature>
<keyword evidence="2 5" id="KW-0812">Transmembrane</keyword>
<dbReference type="RefSeq" id="XP_056035208.1">
    <property type="nucleotide sequence ID" value="XM_056179691.1"/>
</dbReference>
<dbReference type="Pfam" id="PF02104">
    <property type="entry name" value="SURF1"/>
    <property type="match status" value="1"/>
</dbReference>
<dbReference type="KEGG" id="som:SOMG_00898"/>
<evidence type="ECO:0000256" key="2">
    <source>
        <dbReference type="ARBA" id="ARBA00022692"/>
    </source>
</evidence>
<dbReference type="InterPro" id="IPR045214">
    <property type="entry name" value="Surf1/Surf4"/>
</dbReference>
<feature type="transmembrane region" description="Helical" evidence="5">
    <location>
        <begin position="40"/>
        <end position="58"/>
    </location>
</feature>
<dbReference type="EMBL" id="CP115611">
    <property type="protein sequence ID" value="WBW70965.1"/>
    <property type="molecule type" value="Genomic_DNA"/>
</dbReference>
<keyword evidence="7" id="KW-1185">Reference proteome</keyword>
<keyword evidence="4 5" id="KW-0472">Membrane</keyword>
<dbReference type="CDD" id="cd06662">
    <property type="entry name" value="SURF1"/>
    <property type="match status" value="1"/>
</dbReference>
<dbReference type="InterPro" id="IPR002994">
    <property type="entry name" value="Surf1/Shy1"/>
</dbReference>
<dbReference type="GO" id="GO:0033617">
    <property type="term" value="P:mitochondrial respiratory chain complex IV assembly"/>
    <property type="evidence" value="ECO:0007669"/>
    <property type="project" value="TreeGrafter"/>
</dbReference>
<evidence type="ECO:0000256" key="1">
    <source>
        <dbReference type="ARBA" id="ARBA00004370"/>
    </source>
</evidence>
<evidence type="ECO:0000256" key="5">
    <source>
        <dbReference type="RuleBase" id="RU363076"/>
    </source>
</evidence>
<name>A0AAE9W6N7_9SCHI</name>
<evidence type="ECO:0000256" key="3">
    <source>
        <dbReference type="ARBA" id="ARBA00022989"/>
    </source>
</evidence>
<evidence type="ECO:0000313" key="7">
    <source>
        <dbReference type="Proteomes" id="UP001212411"/>
    </source>
</evidence>
<proteinExistence type="inferred from homology"/>
<dbReference type="GO" id="GO:0005743">
    <property type="term" value="C:mitochondrial inner membrane"/>
    <property type="evidence" value="ECO:0007669"/>
    <property type="project" value="UniProtKB-SubCell"/>
</dbReference>
<dbReference type="AlphaFoldDB" id="A0AAE9W6N7"/>